<evidence type="ECO:0000256" key="1">
    <source>
        <dbReference type="PROSITE-ProRule" id="PRU00076"/>
    </source>
</evidence>
<reference evidence="5 6" key="1">
    <citation type="journal article" date="2018" name="Sci. Rep.">
        <title>Comparative analysis of the Pocillopora damicornis genome highlights role of immune system in coral evolution.</title>
        <authorList>
            <person name="Cunning R."/>
            <person name="Bay R.A."/>
            <person name="Gillette P."/>
            <person name="Baker A.C."/>
            <person name="Traylor-Knowles N."/>
        </authorList>
    </citation>
    <scope>NUCLEOTIDE SEQUENCE [LARGE SCALE GENOMIC DNA]</scope>
    <source>
        <strain evidence="5">RSMAS</strain>
        <tissue evidence="5">Whole animal</tissue>
    </source>
</reference>
<comment type="caution">
    <text evidence="5">The sequence shown here is derived from an EMBL/GenBank/DDBJ whole genome shotgun (WGS) entry which is preliminary data.</text>
</comment>
<dbReference type="EMBL" id="RCHS01002752">
    <property type="protein sequence ID" value="RMX45897.1"/>
    <property type="molecule type" value="Genomic_DNA"/>
</dbReference>
<dbReference type="AlphaFoldDB" id="A0A3M6TWX2"/>
<dbReference type="SUPFAM" id="SSF56496">
    <property type="entry name" value="Fibrinogen C-terminal domain-like"/>
    <property type="match status" value="1"/>
</dbReference>
<evidence type="ECO:0000256" key="2">
    <source>
        <dbReference type="SAM" id="SignalP"/>
    </source>
</evidence>
<feature type="signal peptide" evidence="2">
    <location>
        <begin position="1"/>
        <end position="21"/>
    </location>
</feature>
<name>A0A3M6TWX2_POCDA</name>
<dbReference type="OMA" id="INIRGIH"/>
<dbReference type="PROSITE" id="PS00022">
    <property type="entry name" value="EGF_1"/>
    <property type="match status" value="1"/>
</dbReference>
<dbReference type="InterPro" id="IPR000742">
    <property type="entry name" value="EGF"/>
</dbReference>
<evidence type="ECO:0000313" key="5">
    <source>
        <dbReference type="EMBL" id="RMX45897.1"/>
    </source>
</evidence>
<dbReference type="InterPro" id="IPR036056">
    <property type="entry name" value="Fibrinogen-like_C"/>
</dbReference>
<feature type="domain" description="EGF-like" evidence="3">
    <location>
        <begin position="137"/>
        <end position="173"/>
    </location>
</feature>
<feature type="domain" description="Apple" evidence="4">
    <location>
        <begin position="31"/>
        <end position="115"/>
    </location>
</feature>
<dbReference type="Pfam" id="PF00024">
    <property type="entry name" value="PAN_1"/>
    <property type="match status" value="1"/>
</dbReference>
<dbReference type="InterPro" id="IPR003609">
    <property type="entry name" value="Pan_app"/>
</dbReference>
<dbReference type="Gene3D" id="3.90.215.10">
    <property type="entry name" value="Gamma Fibrinogen, chain A, domain 1"/>
    <property type="match status" value="1"/>
</dbReference>
<dbReference type="Pfam" id="PF00008">
    <property type="entry name" value="EGF"/>
    <property type="match status" value="1"/>
</dbReference>
<dbReference type="InterPro" id="IPR014716">
    <property type="entry name" value="Fibrinogen_a/b/g_C_1"/>
</dbReference>
<feature type="chain" id="PRO_5018242139" description="EGF-like domain-containing protein" evidence="2">
    <location>
        <begin position="22"/>
        <end position="397"/>
    </location>
</feature>
<gene>
    <name evidence="5" type="ORF">pdam_00015075</name>
</gene>
<dbReference type="SMART" id="SM00473">
    <property type="entry name" value="PAN_AP"/>
    <property type="match status" value="1"/>
</dbReference>
<dbReference type="SUPFAM" id="SSF57414">
    <property type="entry name" value="Hairpin loop containing domain-like"/>
    <property type="match status" value="1"/>
</dbReference>
<keyword evidence="6" id="KW-1185">Reference proteome</keyword>
<proteinExistence type="predicted"/>
<comment type="caution">
    <text evidence="1">Lacks conserved residue(s) required for the propagation of feature annotation.</text>
</comment>
<keyword evidence="1" id="KW-1015">Disulfide bond</keyword>
<dbReference type="PROSITE" id="PS50026">
    <property type="entry name" value="EGF_3"/>
    <property type="match status" value="1"/>
</dbReference>
<evidence type="ECO:0008006" key="7">
    <source>
        <dbReference type="Google" id="ProtNLM"/>
    </source>
</evidence>
<dbReference type="Gene3D" id="2.10.25.10">
    <property type="entry name" value="Laminin"/>
    <property type="match status" value="1"/>
</dbReference>
<organism evidence="5 6">
    <name type="scientific">Pocillopora damicornis</name>
    <name type="common">Cauliflower coral</name>
    <name type="synonym">Millepora damicornis</name>
    <dbReference type="NCBI Taxonomy" id="46731"/>
    <lineage>
        <taxon>Eukaryota</taxon>
        <taxon>Metazoa</taxon>
        <taxon>Cnidaria</taxon>
        <taxon>Anthozoa</taxon>
        <taxon>Hexacorallia</taxon>
        <taxon>Scleractinia</taxon>
        <taxon>Astrocoeniina</taxon>
        <taxon>Pocilloporidae</taxon>
        <taxon>Pocillopora</taxon>
    </lineage>
</organism>
<dbReference type="SUPFAM" id="SSF57196">
    <property type="entry name" value="EGF/Laminin"/>
    <property type="match status" value="1"/>
</dbReference>
<sequence>MGFVRCLQALLLLSQLIPFHASLMTQRTVNCQNFKFAIDEDVIYNHVLESHVFKRSTVLSAAQCHVKCKDDCLCVSMNYFPWSKENNCELNDVNRDMEPAAIKWKQGGNYYDLVRSYTLKGGENYVSGKHLCVNKCCSLNPCLNGGVCQEICDTHSTRFNCTCPEIYTGQRCGKISQITYPRSCKDIAKNGASAAGNYNIFNSADEPFSVYCDLQSEPGFVWALIQSFSIANKATFKDKGFGTDFPVNDNNNNKDWNSYRLSLARMQSLFQYSTHLRVTCNFPTDGLRYTDYARAVLRAGHDIFGNWNQDCKLFEYINIRGIHCSNCTADTRMESDKAWFVNSFKSKDKGCDFDGSPGAVDGENNFGMYHSGAINTNHRCSSSSSSTTQYWFGVKHE</sequence>
<keyword evidence="1" id="KW-0245">EGF-like domain</keyword>
<evidence type="ECO:0000259" key="3">
    <source>
        <dbReference type="PROSITE" id="PS50026"/>
    </source>
</evidence>
<dbReference type="CDD" id="cd00054">
    <property type="entry name" value="EGF_CA"/>
    <property type="match status" value="1"/>
</dbReference>
<dbReference type="PROSITE" id="PS50948">
    <property type="entry name" value="PAN"/>
    <property type="match status" value="1"/>
</dbReference>
<dbReference type="Proteomes" id="UP000275408">
    <property type="component" value="Unassembled WGS sequence"/>
</dbReference>
<accession>A0A3M6TWX2</accession>
<evidence type="ECO:0000259" key="4">
    <source>
        <dbReference type="PROSITE" id="PS50948"/>
    </source>
</evidence>
<keyword evidence="2" id="KW-0732">Signal</keyword>
<protein>
    <recommendedName>
        <fullName evidence="7">EGF-like domain-containing protein</fullName>
    </recommendedName>
</protein>
<feature type="disulfide bond" evidence="1">
    <location>
        <begin position="163"/>
        <end position="172"/>
    </location>
</feature>
<evidence type="ECO:0000313" key="6">
    <source>
        <dbReference type="Proteomes" id="UP000275408"/>
    </source>
</evidence>
<dbReference type="OrthoDB" id="6048481at2759"/>